<evidence type="ECO:0000313" key="2">
    <source>
        <dbReference type="Proteomes" id="UP000008068"/>
    </source>
</evidence>
<evidence type="ECO:0000313" key="1">
    <source>
        <dbReference type="EMBL" id="EGT53601.1"/>
    </source>
</evidence>
<dbReference type="HOGENOM" id="CLU_1519194_0_0_1"/>
<keyword evidence="2" id="KW-1185">Reference proteome</keyword>
<reference evidence="2" key="1">
    <citation type="submission" date="2011-07" db="EMBL/GenBank/DDBJ databases">
        <authorList>
            <consortium name="Caenorhabditis brenneri Sequencing and Analysis Consortium"/>
            <person name="Wilson R.K."/>
        </authorList>
    </citation>
    <scope>NUCLEOTIDE SEQUENCE [LARGE SCALE GENOMIC DNA]</scope>
    <source>
        <strain evidence="2">PB2801</strain>
    </source>
</reference>
<accession>G0N642</accession>
<dbReference type="Proteomes" id="UP000008068">
    <property type="component" value="Unassembled WGS sequence"/>
</dbReference>
<dbReference type="EMBL" id="GL379842">
    <property type="protein sequence ID" value="EGT53601.1"/>
    <property type="molecule type" value="Genomic_DNA"/>
</dbReference>
<sequence length="177" mass="19793">MKQFHHYIKCNKSYKLVVCLEKNPTPPDTGLFMSQSKLTENGTFIEHLADSTSIATNATYYDVNNGKTSKRTLITTEEHLQLSLPIGWNAVINGIKVWGRHKDFNVGKVAVDESITNATDNDLETVFKNIWPAARFLSTSNHYGPASGNVSNVVSQKHQPGTVMKTRMTKKEILILI</sequence>
<proteinExistence type="predicted"/>
<protein>
    <submittedName>
        <fullName evidence="1">Uncharacterized protein</fullName>
    </submittedName>
</protein>
<organism evidence="2">
    <name type="scientific">Caenorhabditis brenneri</name>
    <name type="common">Nematode worm</name>
    <dbReference type="NCBI Taxonomy" id="135651"/>
    <lineage>
        <taxon>Eukaryota</taxon>
        <taxon>Metazoa</taxon>
        <taxon>Ecdysozoa</taxon>
        <taxon>Nematoda</taxon>
        <taxon>Chromadorea</taxon>
        <taxon>Rhabditida</taxon>
        <taxon>Rhabditina</taxon>
        <taxon>Rhabditomorpha</taxon>
        <taxon>Rhabditoidea</taxon>
        <taxon>Rhabditidae</taxon>
        <taxon>Peloderinae</taxon>
        <taxon>Caenorhabditis</taxon>
    </lineage>
</organism>
<name>G0N642_CAEBE</name>
<dbReference type="InParanoid" id="G0N642"/>
<gene>
    <name evidence="1" type="ORF">CAEBREN_12802</name>
</gene>
<dbReference type="AlphaFoldDB" id="G0N642"/>